<dbReference type="Proteomes" id="UP000053263">
    <property type="component" value="Unassembled WGS sequence"/>
</dbReference>
<accession>A0A0C9T8W6</accession>
<organism evidence="1 2">
    <name type="scientific">Plicaturopsis crispa FD-325 SS-3</name>
    <dbReference type="NCBI Taxonomy" id="944288"/>
    <lineage>
        <taxon>Eukaryota</taxon>
        <taxon>Fungi</taxon>
        <taxon>Dikarya</taxon>
        <taxon>Basidiomycota</taxon>
        <taxon>Agaricomycotina</taxon>
        <taxon>Agaricomycetes</taxon>
        <taxon>Agaricomycetidae</taxon>
        <taxon>Amylocorticiales</taxon>
        <taxon>Amylocorticiaceae</taxon>
        <taxon>Plicatura</taxon>
        <taxon>Plicaturopsis crispa</taxon>
    </lineage>
</organism>
<reference evidence="1 2" key="1">
    <citation type="submission" date="2014-06" db="EMBL/GenBank/DDBJ databases">
        <title>Evolutionary Origins and Diversification of the Mycorrhizal Mutualists.</title>
        <authorList>
            <consortium name="DOE Joint Genome Institute"/>
            <consortium name="Mycorrhizal Genomics Consortium"/>
            <person name="Kohler A."/>
            <person name="Kuo A."/>
            <person name="Nagy L.G."/>
            <person name="Floudas D."/>
            <person name="Copeland A."/>
            <person name="Barry K.W."/>
            <person name="Cichocki N."/>
            <person name="Veneault-Fourrey C."/>
            <person name="LaButti K."/>
            <person name="Lindquist E.A."/>
            <person name="Lipzen A."/>
            <person name="Lundell T."/>
            <person name="Morin E."/>
            <person name="Murat C."/>
            <person name="Riley R."/>
            <person name="Ohm R."/>
            <person name="Sun H."/>
            <person name="Tunlid A."/>
            <person name="Henrissat B."/>
            <person name="Grigoriev I.V."/>
            <person name="Hibbett D.S."/>
            <person name="Martin F."/>
        </authorList>
    </citation>
    <scope>NUCLEOTIDE SEQUENCE [LARGE SCALE GENOMIC DNA]</scope>
    <source>
        <strain evidence="1 2">FD-325 SS-3</strain>
    </source>
</reference>
<gene>
    <name evidence="1" type="ORF">PLICRDRAFT_179481</name>
</gene>
<dbReference type="AlphaFoldDB" id="A0A0C9T8W6"/>
<dbReference type="InterPro" id="IPR023213">
    <property type="entry name" value="CAT-like_dom_sf"/>
</dbReference>
<dbReference type="PANTHER" id="PTHR42034:SF2">
    <property type="entry name" value="ACYL-COA-DEPENDENT ACYLTRANSFERASE MAC1"/>
    <property type="match status" value="1"/>
</dbReference>
<dbReference type="PANTHER" id="PTHR42034">
    <property type="entry name" value="CHROMOSOME 7, WHOLE GENOME SHOTGUN SEQUENCE-RELATED"/>
    <property type="match status" value="1"/>
</dbReference>
<name>A0A0C9T8W6_PLICR</name>
<evidence type="ECO:0000313" key="1">
    <source>
        <dbReference type="EMBL" id="KII84678.1"/>
    </source>
</evidence>
<evidence type="ECO:0000313" key="2">
    <source>
        <dbReference type="Proteomes" id="UP000053263"/>
    </source>
</evidence>
<dbReference type="OrthoDB" id="3252971at2759"/>
<dbReference type="HOGENOM" id="CLU_040066_0_0_1"/>
<proteinExistence type="predicted"/>
<keyword evidence="2" id="KW-1185">Reference proteome</keyword>
<dbReference type="EMBL" id="KN832570">
    <property type="protein sequence ID" value="KII84678.1"/>
    <property type="molecule type" value="Genomic_DNA"/>
</dbReference>
<sequence>MADYKHSSKDGKLFQRKLYGFEAQAAYFCQEGEGFTMYPGGLSVKLGTPRTRAELEGPLRNAWLRARHLVPAIASKLVRHADGTDWFEYEVPASNAEAEKWAESTIVWHDETKKLIDFDVELADVYWKPTDAHYNVELHISPAPKEEGDWQFFYVAPHLAIDARSLMKLMEHVFDYLLEGLASPQSTPKLAWGEETARLPPTLAGCTGLEIDDKSTQGPPAPPPGFIPFLPIVKVNKDAKPTDHTNIGSLVVLDPEETKKFRKAAKEHGRTVTVLMHAFLALAETETALRLAIESGDAETYEKTVGAYEQATHFLFGFTFVNHRHKLEGYKSLQSPNGTPLFAVDGTSMVWDMNALRKAVKFDKSSKKVIREVSDDAIWDGVVAVSGAAQAGIPTSFEALHAREAEKHASLASHNDAALDMRALMVSSIGDYKQMDILNKYLPGVNKELSVTQLNHSIRNTHPLLVPIVWQYNERLSFYFNTARKFHTQEQLDLYTKIFREWIHDVVLSKY</sequence>
<evidence type="ECO:0008006" key="3">
    <source>
        <dbReference type="Google" id="ProtNLM"/>
    </source>
</evidence>
<protein>
    <recommendedName>
        <fullName evidence="3">Condensation domain-containing protein</fullName>
    </recommendedName>
</protein>
<dbReference type="Gene3D" id="3.30.559.10">
    <property type="entry name" value="Chloramphenicol acetyltransferase-like domain"/>
    <property type="match status" value="1"/>
</dbReference>